<keyword evidence="4" id="KW-0378">Hydrolase</keyword>
<dbReference type="InterPro" id="IPR036663">
    <property type="entry name" value="Fumarylacetoacetase_C_sf"/>
</dbReference>
<name>A0ABW1EDA8_9BACT</name>
<dbReference type="PANTHER" id="PTHR11820:SF7">
    <property type="entry name" value="ACYLPYRUVASE FAHD1, MITOCHONDRIAL"/>
    <property type="match status" value="1"/>
</dbReference>
<dbReference type="Pfam" id="PF10370">
    <property type="entry name" value="Rv2993c-like_N"/>
    <property type="match status" value="1"/>
</dbReference>
<dbReference type="EMBL" id="JBHSPH010000001">
    <property type="protein sequence ID" value="MFC5861353.1"/>
    <property type="molecule type" value="Genomic_DNA"/>
</dbReference>
<sequence>MKYCRFLTQDGPKWGLVTQENGEDSIVEFAESPWQSANPETLALPPVRLGEVTLLAPVSPSKIVCVGRNYRDHAKELGNEVPTEPLLFFKPPSSLLAPSAPIVLPSISRRVDFEGELALIIGKRVRKFCRSQDVRPYIHGLTLANDVTARDLQKKESQWTRGKGFDTFCPVGPFVETGLDPLAPLTINTHVNGELRQQGRTRDFIFTLPELLEYITAAMTLEPGDLLLTGTPAGVGPLAAGDVVEVSIPEIGTLSNPVQPDIG</sequence>
<organism evidence="4 5">
    <name type="scientific">Acidicapsa dinghuensis</name>
    <dbReference type="NCBI Taxonomy" id="2218256"/>
    <lineage>
        <taxon>Bacteria</taxon>
        <taxon>Pseudomonadati</taxon>
        <taxon>Acidobacteriota</taxon>
        <taxon>Terriglobia</taxon>
        <taxon>Terriglobales</taxon>
        <taxon>Acidobacteriaceae</taxon>
        <taxon>Acidicapsa</taxon>
    </lineage>
</organism>
<dbReference type="EC" id="3.7.-.-" evidence="4"/>
<evidence type="ECO:0000256" key="1">
    <source>
        <dbReference type="ARBA" id="ARBA00022723"/>
    </source>
</evidence>
<dbReference type="InterPro" id="IPR011234">
    <property type="entry name" value="Fumarylacetoacetase-like_C"/>
</dbReference>
<protein>
    <submittedName>
        <fullName evidence="4">Fumarylacetoacetate hydrolase family protein</fullName>
        <ecNumber evidence="4">3.7.-.-</ecNumber>
    </submittedName>
</protein>
<dbReference type="RefSeq" id="WP_263333868.1">
    <property type="nucleotide sequence ID" value="NZ_JAGSYH010000002.1"/>
</dbReference>
<dbReference type="InterPro" id="IPR018833">
    <property type="entry name" value="Rv2993c-like_N"/>
</dbReference>
<dbReference type="Gene3D" id="3.90.850.10">
    <property type="entry name" value="Fumarylacetoacetase-like, C-terminal domain"/>
    <property type="match status" value="1"/>
</dbReference>
<dbReference type="SUPFAM" id="SSF56529">
    <property type="entry name" value="FAH"/>
    <property type="match status" value="1"/>
</dbReference>
<dbReference type="PANTHER" id="PTHR11820">
    <property type="entry name" value="ACYLPYRUVASE"/>
    <property type="match status" value="1"/>
</dbReference>
<accession>A0ABW1EDA8</accession>
<feature type="domain" description="Rv2993c-like N-terminal" evidence="3">
    <location>
        <begin position="1"/>
        <end position="57"/>
    </location>
</feature>
<gene>
    <name evidence="4" type="ORF">ACFPT7_03520</name>
</gene>
<feature type="domain" description="Fumarylacetoacetase-like C-terminal" evidence="2">
    <location>
        <begin position="62"/>
        <end position="259"/>
    </location>
</feature>
<dbReference type="GO" id="GO:0016787">
    <property type="term" value="F:hydrolase activity"/>
    <property type="evidence" value="ECO:0007669"/>
    <property type="project" value="UniProtKB-KW"/>
</dbReference>
<evidence type="ECO:0000313" key="4">
    <source>
        <dbReference type="EMBL" id="MFC5861353.1"/>
    </source>
</evidence>
<evidence type="ECO:0000259" key="2">
    <source>
        <dbReference type="Pfam" id="PF01557"/>
    </source>
</evidence>
<keyword evidence="5" id="KW-1185">Reference proteome</keyword>
<keyword evidence="1" id="KW-0479">Metal-binding</keyword>
<comment type="caution">
    <text evidence="4">The sequence shown here is derived from an EMBL/GenBank/DDBJ whole genome shotgun (WGS) entry which is preliminary data.</text>
</comment>
<reference evidence="5" key="1">
    <citation type="journal article" date="2019" name="Int. J. Syst. Evol. Microbiol.">
        <title>The Global Catalogue of Microorganisms (GCM) 10K type strain sequencing project: providing services to taxonomists for standard genome sequencing and annotation.</title>
        <authorList>
            <consortium name="The Broad Institute Genomics Platform"/>
            <consortium name="The Broad Institute Genome Sequencing Center for Infectious Disease"/>
            <person name="Wu L."/>
            <person name="Ma J."/>
        </authorList>
    </citation>
    <scope>NUCLEOTIDE SEQUENCE [LARGE SCALE GENOMIC DNA]</scope>
    <source>
        <strain evidence="5">JCM 4087</strain>
    </source>
</reference>
<evidence type="ECO:0000259" key="3">
    <source>
        <dbReference type="Pfam" id="PF10370"/>
    </source>
</evidence>
<dbReference type="Pfam" id="PF01557">
    <property type="entry name" value="FAA_hydrolase"/>
    <property type="match status" value="1"/>
</dbReference>
<dbReference type="Proteomes" id="UP001596091">
    <property type="component" value="Unassembled WGS sequence"/>
</dbReference>
<proteinExistence type="predicted"/>
<evidence type="ECO:0000313" key="5">
    <source>
        <dbReference type="Proteomes" id="UP001596091"/>
    </source>
</evidence>